<evidence type="ECO:0000313" key="1">
    <source>
        <dbReference type="EMBL" id="KAL0936201.1"/>
    </source>
</evidence>
<keyword evidence="2" id="KW-1185">Reference proteome</keyword>
<organism evidence="1 2">
    <name type="scientific">Colletotrichum truncatum</name>
    <name type="common">Anthracnose fungus</name>
    <name type="synonym">Colletotrichum capsici</name>
    <dbReference type="NCBI Taxonomy" id="5467"/>
    <lineage>
        <taxon>Eukaryota</taxon>
        <taxon>Fungi</taxon>
        <taxon>Dikarya</taxon>
        <taxon>Ascomycota</taxon>
        <taxon>Pezizomycotina</taxon>
        <taxon>Sordariomycetes</taxon>
        <taxon>Hypocreomycetidae</taxon>
        <taxon>Glomerellales</taxon>
        <taxon>Glomerellaceae</taxon>
        <taxon>Colletotrichum</taxon>
        <taxon>Colletotrichum truncatum species complex</taxon>
    </lineage>
</organism>
<name>A0ACC3YXL0_COLTU</name>
<reference evidence="1 2" key="1">
    <citation type="journal article" date="2020" name="Phytopathology">
        <title>Genome Sequence Resources of Colletotrichum truncatum, C. plurivorum, C. musicola, and C. sojae: Four Species Pathogenic to Soybean (Glycine max).</title>
        <authorList>
            <person name="Rogerio F."/>
            <person name="Boufleur T.R."/>
            <person name="Ciampi-Guillardi M."/>
            <person name="Sukno S.A."/>
            <person name="Thon M.R."/>
            <person name="Massola Junior N.S."/>
            <person name="Baroncelli R."/>
        </authorList>
    </citation>
    <scope>NUCLEOTIDE SEQUENCE [LARGE SCALE GENOMIC DNA]</scope>
    <source>
        <strain evidence="1 2">CMES1059</strain>
    </source>
</reference>
<proteinExistence type="predicted"/>
<dbReference type="Proteomes" id="UP000805649">
    <property type="component" value="Unassembled WGS sequence"/>
</dbReference>
<comment type="caution">
    <text evidence="1">The sequence shown here is derived from an EMBL/GenBank/DDBJ whole genome shotgun (WGS) entry which is preliminary data.</text>
</comment>
<evidence type="ECO:0000313" key="2">
    <source>
        <dbReference type="Proteomes" id="UP000805649"/>
    </source>
</evidence>
<gene>
    <name evidence="1" type="ORF">CTRU02_208416</name>
</gene>
<dbReference type="EMBL" id="VUJX02000005">
    <property type="protein sequence ID" value="KAL0936201.1"/>
    <property type="molecule type" value="Genomic_DNA"/>
</dbReference>
<protein>
    <submittedName>
        <fullName evidence="1">Uncharacterized protein</fullName>
    </submittedName>
</protein>
<accession>A0ACC3YXL0</accession>
<sequence length="269" mass="31112">MVYDRDEFVRHLTDYYNFCNRVFWNSTVVQAPAGGWSSITQETLANLKRNDTVIDLLRHMPYPEHPEEGLIYRPLMMVNTPVIDYRRGDVQHKIRGDQIEGFVTPITGQDPPIPPSCVGIAICTNRNGYEIILDTEDGYVYWGEPTGTHDEPKQGLNSTLERFKGDEANKWRSVFNVYEPADFFATCKERFCDLNWIGLGQWDMSVMRMNMNWEYDSETDSESDPEDDFSHNKLAKKMKKAGWPGDGEGRGWDRAKFDRLVSQGNEEED</sequence>